<name>A0A9J6FBP4_HAELO</name>
<proteinExistence type="predicted"/>
<feature type="transmembrane region" description="Helical" evidence="5">
    <location>
        <begin position="357"/>
        <end position="374"/>
    </location>
</feature>
<dbReference type="SUPFAM" id="SSF103473">
    <property type="entry name" value="MFS general substrate transporter"/>
    <property type="match status" value="1"/>
</dbReference>
<dbReference type="AlphaFoldDB" id="A0A9J6FBP4"/>
<feature type="transmembrane region" description="Helical" evidence="5">
    <location>
        <begin position="182"/>
        <end position="204"/>
    </location>
</feature>
<evidence type="ECO:0000256" key="1">
    <source>
        <dbReference type="ARBA" id="ARBA00004141"/>
    </source>
</evidence>
<keyword evidence="2 5" id="KW-0812">Transmembrane</keyword>
<evidence type="ECO:0000256" key="5">
    <source>
        <dbReference type="SAM" id="Phobius"/>
    </source>
</evidence>
<feature type="transmembrane region" description="Helical" evidence="5">
    <location>
        <begin position="440"/>
        <end position="463"/>
    </location>
</feature>
<evidence type="ECO:0000313" key="6">
    <source>
        <dbReference type="EMBL" id="KAH9363678.1"/>
    </source>
</evidence>
<accession>A0A9J6FBP4</accession>
<protein>
    <submittedName>
        <fullName evidence="6">Uncharacterized protein</fullName>
    </submittedName>
</protein>
<evidence type="ECO:0000256" key="2">
    <source>
        <dbReference type="ARBA" id="ARBA00022692"/>
    </source>
</evidence>
<dbReference type="InterPro" id="IPR005828">
    <property type="entry name" value="MFS_sugar_transport-like"/>
</dbReference>
<dbReference type="GO" id="GO:0016020">
    <property type="term" value="C:membrane"/>
    <property type="evidence" value="ECO:0007669"/>
    <property type="project" value="UniProtKB-SubCell"/>
</dbReference>
<evidence type="ECO:0000313" key="7">
    <source>
        <dbReference type="Proteomes" id="UP000821853"/>
    </source>
</evidence>
<reference evidence="6 7" key="1">
    <citation type="journal article" date="2020" name="Cell">
        <title>Large-Scale Comparative Analyses of Tick Genomes Elucidate Their Genetic Diversity and Vector Capacities.</title>
        <authorList>
            <consortium name="Tick Genome and Microbiome Consortium (TIGMIC)"/>
            <person name="Jia N."/>
            <person name="Wang J."/>
            <person name="Shi W."/>
            <person name="Du L."/>
            <person name="Sun Y."/>
            <person name="Zhan W."/>
            <person name="Jiang J.F."/>
            <person name="Wang Q."/>
            <person name="Zhang B."/>
            <person name="Ji P."/>
            <person name="Bell-Sakyi L."/>
            <person name="Cui X.M."/>
            <person name="Yuan T.T."/>
            <person name="Jiang B.G."/>
            <person name="Yang W.F."/>
            <person name="Lam T.T."/>
            <person name="Chang Q.C."/>
            <person name="Ding S.J."/>
            <person name="Wang X.J."/>
            <person name="Zhu J.G."/>
            <person name="Ruan X.D."/>
            <person name="Zhao L."/>
            <person name="Wei J.T."/>
            <person name="Ye R.Z."/>
            <person name="Que T.C."/>
            <person name="Du C.H."/>
            <person name="Zhou Y.H."/>
            <person name="Cheng J.X."/>
            <person name="Dai P.F."/>
            <person name="Guo W.B."/>
            <person name="Han X.H."/>
            <person name="Huang E.J."/>
            <person name="Li L.F."/>
            <person name="Wei W."/>
            <person name="Gao Y.C."/>
            <person name="Liu J.Z."/>
            <person name="Shao H.Z."/>
            <person name="Wang X."/>
            <person name="Wang C.C."/>
            <person name="Yang T.C."/>
            <person name="Huo Q.B."/>
            <person name="Li W."/>
            <person name="Chen H.Y."/>
            <person name="Chen S.E."/>
            <person name="Zhou L.G."/>
            <person name="Ni X.B."/>
            <person name="Tian J.H."/>
            <person name="Sheng Y."/>
            <person name="Liu T."/>
            <person name="Pan Y.S."/>
            <person name="Xia L.Y."/>
            <person name="Li J."/>
            <person name="Zhao F."/>
            <person name="Cao W.C."/>
        </authorList>
    </citation>
    <scope>NUCLEOTIDE SEQUENCE [LARGE SCALE GENOMIC DNA]</scope>
    <source>
        <strain evidence="6">HaeL-2018</strain>
    </source>
</reference>
<feature type="transmembrane region" description="Helical" evidence="5">
    <location>
        <begin position="210"/>
        <end position="229"/>
    </location>
</feature>
<feature type="transmembrane region" description="Helical" evidence="5">
    <location>
        <begin position="12"/>
        <end position="28"/>
    </location>
</feature>
<keyword evidence="7" id="KW-1185">Reference proteome</keyword>
<gene>
    <name evidence="6" type="ORF">HPB48_017038</name>
</gene>
<feature type="transmembrane region" description="Helical" evidence="5">
    <location>
        <begin position="152"/>
        <end position="175"/>
    </location>
</feature>
<evidence type="ECO:0000256" key="3">
    <source>
        <dbReference type="ARBA" id="ARBA00022989"/>
    </source>
</evidence>
<dbReference type="Pfam" id="PF00083">
    <property type="entry name" value="Sugar_tr"/>
    <property type="match status" value="1"/>
</dbReference>
<comment type="subcellular location">
    <subcellularLocation>
        <location evidence="1">Membrane</location>
        <topology evidence="1">Multi-pass membrane protein</topology>
    </subcellularLocation>
</comment>
<keyword evidence="4 5" id="KW-0472">Membrane</keyword>
<feature type="transmembrane region" description="Helical" evidence="5">
    <location>
        <begin position="414"/>
        <end position="434"/>
    </location>
</feature>
<dbReference type="OMA" id="DHRSHAT"/>
<dbReference type="EMBL" id="JABSTR010000002">
    <property type="protein sequence ID" value="KAH9363678.1"/>
    <property type="molecule type" value="Genomic_DNA"/>
</dbReference>
<keyword evidence="3 5" id="KW-1133">Transmembrane helix</keyword>
<organism evidence="6 7">
    <name type="scientific">Haemaphysalis longicornis</name>
    <name type="common">Bush tick</name>
    <dbReference type="NCBI Taxonomy" id="44386"/>
    <lineage>
        <taxon>Eukaryota</taxon>
        <taxon>Metazoa</taxon>
        <taxon>Ecdysozoa</taxon>
        <taxon>Arthropoda</taxon>
        <taxon>Chelicerata</taxon>
        <taxon>Arachnida</taxon>
        <taxon>Acari</taxon>
        <taxon>Parasitiformes</taxon>
        <taxon>Ixodida</taxon>
        <taxon>Ixodoidea</taxon>
        <taxon>Ixodidae</taxon>
        <taxon>Haemaphysalinae</taxon>
        <taxon>Haemaphysalis</taxon>
    </lineage>
</organism>
<dbReference type="Proteomes" id="UP000821853">
    <property type="component" value="Chromosome 10"/>
</dbReference>
<comment type="caution">
    <text evidence="6">The sequence shown here is derived from an EMBL/GenBank/DDBJ whole genome shotgun (WGS) entry which is preliminary data.</text>
</comment>
<evidence type="ECO:0000256" key="4">
    <source>
        <dbReference type="ARBA" id="ARBA00023136"/>
    </source>
</evidence>
<dbReference type="Gene3D" id="1.20.1250.20">
    <property type="entry name" value="MFS general substrate transporter like domains"/>
    <property type="match status" value="1"/>
</dbReference>
<sequence length="494" mass="54038">MQEISVVIGPPRLYHFAVLALIFVRAYPSSWTQFTALFIATDVEHWCAKPHLPSLTNWTEEQWKEHAIPTVNGSSLSMFPLVGSSDNGSDVSFDRSRTVSCEEWSYNESSPGSSAVPEDRSSPRRFFGSVFASRFFGVLSALSSSVHWYNALRFFTCIGIAGTQTSSVALIAEILDPRYRTILNLGYTAGFAIPTLLLPGVAYVLGNWKLLQLVSALSVLACLPFMLVIQESPRWLITTNQEEKAERAIYKILKMNRRLVPDLTSVVHGLVVEVRGSSTRAVGSLEIFKHPIIRRNTLLLFVLWFCDSFIMLAVILGAADIKGSSYVNFAVSTAAEIPAAFVGLGVVYYCRRRPSKVVALLLATTAAVAAQFSYSGIPYLSLSMSMAGRFFLVLSGSVRWVWTTELFPTAVRGFGFAACFTVGRIGGILAPFISHLNKHAPLTVSSALLALAGIAGAATAAVLPETRGVELPDTFREAEDIALKRKDRRSLNTC</sequence>
<dbReference type="VEuPathDB" id="VectorBase:HLOH_055940"/>
<dbReference type="InterPro" id="IPR036259">
    <property type="entry name" value="MFS_trans_sf"/>
</dbReference>
<dbReference type="OrthoDB" id="6496295at2759"/>
<dbReference type="GO" id="GO:0022857">
    <property type="term" value="F:transmembrane transporter activity"/>
    <property type="evidence" value="ECO:0007669"/>
    <property type="project" value="InterPro"/>
</dbReference>
<feature type="transmembrane region" description="Helical" evidence="5">
    <location>
        <begin position="298"/>
        <end position="319"/>
    </location>
</feature>
<dbReference type="PANTHER" id="PTHR24064">
    <property type="entry name" value="SOLUTE CARRIER FAMILY 22 MEMBER"/>
    <property type="match status" value="1"/>
</dbReference>
<feature type="transmembrane region" description="Helical" evidence="5">
    <location>
        <begin position="325"/>
        <end position="350"/>
    </location>
</feature>